<dbReference type="GO" id="GO:0015297">
    <property type="term" value="F:antiporter activity"/>
    <property type="evidence" value="ECO:0007669"/>
    <property type="project" value="UniProtKB-KW"/>
</dbReference>
<dbReference type="InterPro" id="IPR006153">
    <property type="entry name" value="Cation/H_exchanger_TM"/>
</dbReference>
<dbReference type="PANTHER" id="PTHR42751:SF1">
    <property type="entry name" value="CATION_PROTON ANTIPORTER YBAL-RELATED"/>
    <property type="match status" value="1"/>
</dbReference>
<evidence type="ECO:0000256" key="4">
    <source>
        <dbReference type="ARBA" id="ARBA00022449"/>
    </source>
</evidence>
<evidence type="ECO:0000256" key="6">
    <source>
        <dbReference type="ARBA" id="ARBA00022989"/>
    </source>
</evidence>
<dbReference type="EMBL" id="UGNX01000001">
    <property type="protein sequence ID" value="STX36411.1"/>
    <property type="molecule type" value="Genomic_DNA"/>
</dbReference>
<dbReference type="RefSeq" id="WP_274519460.1">
    <property type="nucleotide sequence ID" value="NZ_CAAAHQ010000026.1"/>
</dbReference>
<comment type="subcellular location">
    <subcellularLocation>
        <location evidence="1">Membrane</location>
        <topology evidence="1">Multi-pass membrane protein</topology>
    </subcellularLocation>
</comment>
<dbReference type="Gene3D" id="1.20.1530.20">
    <property type="match status" value="1"/>
</dbReference>
<dbReference type="Pfam" id="PF00999">
    <property type="entry name" value="Na_H_Exchanger"/>
    <property type="match status" value="1"/>
</dbReference>
<comment type="similarity">
    <text evidence="2">Belongs to the monovalent cation:proton antiporter 2 (CPA2) transporter (TC 2.A.37) family.</text>
</comment>
<feature type="transmembrane region" description="Helical" evidence="9">
    <location>
        <begin position="88"/>
        <end position="108"/>
    </location>
</feature>
<evidence type="ECO:0000313" key="13">
    <source>
        <dbReference type="Proteomes" id="UP000054854"/>
    </source>
</evidence>
<feature type="domain" description="Cation/H+ exchanger transmembrane" evidence="10">
    <location>
        <begin position="16"/>
        <end position="176"/>
    </location>
</feature>
<evidence type="ECO:0000256" key="1">
    <source>
        <dbReference type="ARBA" id="ARBA00004141"/>
    </source>
</evidence>
<reference evidence="12 14" key="2">
    <citation type="submission" date="2018-06" db="EMBL/GenBank/DDBJ databases">
        <authorList>
            <consortium name="Pathogen Informatics"/>
            <person name="Doyle S."/>
        </authorList>
    </citation>
    <scope>NUCLEOTIDE SEQUENCE [LARGE SCALE GENOMIC DNA]</scope>
    <source>
        <strain evidence="12 14">NCTC12438</strain>
    </source>
</reference>
<name>A0A378IPK6_9GAMM</name>
<keyword evidence="13" id="KW-1185">Reference proteome</keyword>
<organism evidence="12 14">
    <name type="scientific">Legionella cincinnatiensis</name>
    <dbReference type="NCBI Taxonomy" id="28085"/>
    <lineage>
        <taxon>Bacteria</taxon>
        <taxon>Pseudomonadati</taxon>
        <taxon>Pseudomonadota</taxon>
        <taxon>Gammaproteobacteria</taxon>
        <taxon>Legionellales</taxon>
        <taxon>Legionellaceae</taxon>
        <taxon>Legionella</taxon>
    </lineage>
</organism>
<protein>
    <submittedName>
        <fullName evidence="12">Monovalent cation:proton antiporter (CPA2 family)</fullName>
    </submittedName>
</protein>
<reference evidence="11 13" key="1">
    <citation type="submission" date="2015-11" db="EMBL/GenBank/DDBJ databases">
        <title>Genomic analysis of 38 Legionella species identifies large and diverse effector repertoires.</title>
        <authorList>
            <person name="Burstein D."/>
            <person name="Amaro F."/>
            <person name="Zusman T."/>
            <person name="Lifshitz Z."/>
            <person name="Cohen O."/>
            <person name="Gilbert J.A."/>
            <person name="Pupko T."/>
            <person name="Shuman H.A."/>
            <person name="Segal G."/>
        </authorList>
    </citation>
    <scope>NUCLEOTIDE SEQUENCE [LARGE SCALE GENOMIC DNA]</scope>
    <source>
        <strain evidence="11 13">CDC#72-OH-14</strain>
    </source>
</reference>
<evidence type="ECO:0000313" key="12">
    <source>
        <dbReference type="EMBL" id="STX36411.1"/>
    </source>
</evidence>
<keyword evidence="5 9" id="KW-0812">Transmembrane</keyword>
<evidence type="ECO:0000256" key="3">
    <source>
        <dbReference type="ARBA" id="ARBA00022448"/>
    </source>
</evidence>
<dbReference type="STRING" id="28085.Lcin_3403"/>
<evidence type="ECO:0000256" key="7">
    <source>
        <dbReference type="ARBA" id="ARBA00023065"/>
    </source>
</evidence>
<dbReference type="InterPro" id="IPR038770">
    <property type="entry name" value="Na+/solute_symporter_sf"/>
</dbReference>
<dbReference type="Proteomes" id="UP000054854">
    <property type="component" value="Unassembled WGS sequence"/>
</dbReference>
<dbReference type="Proteomes" id="UP000255316">
    <property type="component" value="Unassembled WGS sequence"/>
</dbReference>
<feature type="transmembrane region" description="Helical" evidence="9">
    <location>
        <begin position="56"/>
        <end position="76"/>
    </location>
</feature>
<keyword evidence="6 9" id="KW-1133">Transmembrane helix</keyword>
<feature type="transmembrane region" description="Helical" evidence="9">
    <location>
        <begin position="149"/>
        <end position="175"/>
    </location>
</feature>
<evidence type="ECO:0000256" key="8">
    <source>
        <dbReference type="ARBA" id="ARBA00023136"/>
    </source>
</evidence>
<feature type="transmembrane region" description="Helical" evidence="9">
    <location>
        <begin position="114"/>
        <end position="137"/>
    </location>
</feature>
<evidence type="ECO:0000313" key="14">
    <source>
        <dbReference type="Proteomes" id="UP000255316"/>
    </source>
</evidence>
<keyword evidence="4" id="KW-0050">Antiport</keyword>
<evidence type="ECO:0000259" key="10">
    <source>
        <dbReference type="Pfam" id="PF00999"/>
    </source>
</evidence>
<sequence>MNHSLPLVTTLATALSLALVMGLIAIKLKLPALVGYLLAGIIIGPFTPGFVANPHIAAELAEIGIILLMFGVGLHFSLDDLLETRKIALPGALLQIIVATFLGGGVALCWGWSLMSSIVFGLALSVASTVVLIRALEAQKIVHSINGQIAVGWLIVEDIAMIIALLFLPLMAYWLTQLQETKTKIYGLS</sequence>
<evidence type="ECO:0000256" key="9">
    <source>
        <dbReference type="SAM" id="Phobius"/>
    </source>
</evidence>
<dbReference type="AlphaFoldDB" id="A0A378IPK6"/>
<gene>
    <name evidence="12" type="primary">ybaL_2</name>
    <name evidence="11" type="ORF">Lcin_3403</name>
    <name evidence="12" type="ORF">NCTC12438_03043</name>
</gene>
<dbReference type="PANTHER" id="PTHR42751">
    <property type="entry name" value="SODIUM/HYDROGEN EXCHANGER FAMILY/TRKA DOMAIN PROTEIN"/>
    <property type="match status" value="1"/>
</dbReference>
<accession>A0A378IPK6</accession>
<evidence type="ECO:0000313" key="11">
    <source>
        <dbReference type="EMBL" id="KTC78426.1"/>
    </source>
</evidence>
<keyword evidence="7" id="KW-0406">Ion transport</keyword>
<keyword evidence="3" id="KW-0813">Transport</keyword>
<proteinExistence type="inferred from homology"/>
<evidence type="ECO:0000256" key="2">
    <source>
        <dbReference type="ARBA" id="ARBA00005551"/>
    </source>
</evidence>
<dbReference type="GO" id="GO:0016020">
    <property type="term" value="C:membrane"/>
    <property type="evidence" value="ECO:0007669"/>
    <property type="project" value="UniProtKB-SubCell"/>
</dbReference>
<evidence type="ECO:0000256" key="5">
    <source>
        <dbReference type="ARBA" id="ARBA00022692"/>
    </source>
</evidence>
<keyword evidence="8 9" id="KW-0472">Membrane</keyword>
<feature type="transmembrane region" description="Helical" evidence="9">
    <location>
        <begin position="6"/>
        <end position="26"/>
    </location>
</feature>
<dbReference type="GO" id="GO:1902600">
    <property type="term" value="P:proton transmembrane transport"/>
    <property type="evidence" value="ECO:0007669"/>
    <property type="project" value="InterPro"/>
</dbReference>
<feature type="transmembrane region" description="Helical" evidence="9">
    <location>
        <begin position="33"/>
        <end position="50"/>
    </location>
</feature>
<dbReference type="EMBL" id="LNXX01000054">
    <property type="protein sequence ID" value="KTC78426.1"/>
    <property type="molecule type" value="Genomic_DNA"/>
</dbReference>